<feature type="transmembrane region" description="Helical" evidence="8">
    <location>
        <begin position="342"/>
        <end position="362"/>
    </location>
</feature>
<dbReference type="PANTHER" id="PTHR43528:SF1">
    <property type="entry name" value="ALPHA-KETOGLUTARATE PERMEASE"/>
    <property type="match status" value="1"/>
</dbReference>
<dbReference type="Gene3D" id="1.20.1250.20">
    <property type="entry name" value="MFS general substrate transporter like domains"/>
    <property type="match status" value="1"/>
</dbReference>
<evidence type="ECO:0000256" key="4">
    <source>
        <dbReference type="ARBA" id="ARBA00022692"/>
    </source>
</evidence>
<keyword evidence="11" id="KW-1185">Reference proteome</keyword>
<feature type="transmembrane region" description="Helical" evidence="8">
    <location>
        <begin position="302"/>
        <end position="322"/>
    </location>
</feature>
<protein>
    <recommendedName>
        <fullName evidence="9">Major facilitator superfamily (MFS) profile domain-containing protein</fullName>
    </recommendedName>
</protein>
<evidence type="ECO:0000256" key="3">
    <source>
        <dbReference type="ARBA" id="ARBA00022475"/>
    </source>
</evidence>
<dbReference type="InterPro" id="IPR051084">
    <property type="entry name" value="H+-coupled_symporters"/>
</dbReference>
<keyword evidence="4 8" id="KW-0812">Transmembrane</keyword>
<evidence type="ECO:0000256" key="6">
    <source>
        <dbReference type="ARBA" id="ARBA00022989"/>
    </source>
</evidence>
<feature type="transmembrane region" description="Helical" evidence="8">
    <location>
        <begin position="88"/>
        <end position="110"/>
    </location>
</feature>
<evidence type="ECO:0000256" key="7">
    <source>
        <dbReference type="ARBA" id="ARBA00023136"/>
    </source>
</evidence>
<keyword evidence="3" id="KW-1003">Cell membrane</keyword>
<keyword evidence="5" id="KW-0769">Symport</keyword>
<feature type="domain" description="Major facilitator superfamily (MFS) profile" evidence="9">
    <location>
        <begin position="16"/>
        <end position="493"/>
    </location>
</feature>
<gene>
    <name evidence="10" type="ORF">OEZ85_001677</name>
</gene>
<dbReference type="PANTHER" id="PTHR43528">
    <property type="entry name" value="ALPHA-KETOGLUTARATE PERMEASE"/>
    <property type="match status" value="1"/>
</dbReference>
<evidence type="ECO:0000256" key="8">
    <source>
        <dbReference type="SAM" id="Phobius"/>
    </source>
</evidence>
<feature type="transmembrane region" description="Helical" evidence="8">
    <location>
        <begin position="125"/>
        <end position="147"/>
    </location>
</feature>
<feature type="transmembrane region" description="Helical" evidence="8">
    <location>
        <begin position="192"/>
        <end position="211"/>
    </location>
</feature>
<organism evidence="10 11">
    <name type="scientific">Tetradesmus obliquus</name>
    <name type="common">Green alga</name>
    <name type="synonym">Acutodesmus obliquus</name>
    <dbReference type="NCBI Taxonomy" id="3088"/>
    <lineage>
        <taxon>Eukaryota</taxon>
        <taxon>Viridiplantae</taxon>
        <taxon>Chlorophyta</taxon>
        <taxon>core chlorophytes</taxon>
        <taxon>Chlorophyceae</taxon>
        <taxon>CS clade</taxon>
        <taxon>Sphaeropleales</taxon>
        <taxon>Scenedesmaceae</taxon>
        <taxon>Tetradesmus</taxon>
    </lineage>
</organism>
<keyword evidence="7 8" id="KW-0472">Membrane</keyword>
<dbReference type="InterPro" id="IPR020846">
    <property type="entry name" value="MFS_dom"/>
</dbReference>
<keyword evidence="2" id="KW-0813">Transport</keyword>
<accession>A0ABY8U0J6</accession>
<dbReference type="InterPro" id="IPR005829">
    <property type="entry name" value="Sugar_transporter_CS"/>
</dbReference>
<feature type="transmembrane region" description="Helical" evidence="8">
    <location>
        <begin position="12"/>
        <end position="31"/>
    </location>
</feature>
<evidence type="ECO:0000256" key="1">
    <source>
        <dbReference type="ARBA" id="ARBA00004651"/>
    </source>
</evidence>
<dbReference type="InterPro" id="IPR005828">
    <property type="entry name" value="MFS_sugar_transport-like"/>
</dbReference>
<dbReference type="SUPFAM" id="SSF103473">
    <property type="entry name" value="MFS general substrate transporter"/>
    <property type="match status" value="1"/>
</dbReference>
<dbReference type="InterPro" id="IPR036259">
    <property type="entry name" value="MFS_trans_sf"/>
</dbReference>
<dbReference type="PROSITE" id="PS00217">
    <property type="entry name" value="SUGAR_TRANSPORT_2"/>
    <property type="match status" value="1"/>
</dbReference>
<feature type="transmembrane region" description="Helical" evidence="8">
    <location>
        <begin position="374"/>
        <end position="394"/>
    </location>
</feature>
<reference evidence="10 11" key="1">
    <citation type="submission" date="2023-05" db="EMBL/GenBank/DDBJ databases">
        <title>A 100% complete, gapless, phased diploid assembly of the Scenedesmus obliquus UTEX 3031 genome.</title>
        <authorList>
            <person name="Biondi T.C."/>
            <person name="Hanschen E.R."/>
            <person name="Kwon T."/>
            <person name="Eng W."/>
            <person name="Kruse C.P.S."/>
            <person name="Koehler S.I."/>
            <person name="Kunde Y."/>
            <person name="Gleasner C.D."/>
            <person name="You Mak K.T."/>
            <person name="Polle J."/>
            <person name="Hovde B.T."/>
            <person name="Starkenburg S.R."/>
        </authorList>
    </citation>
    <scope>NUCLEOTIDE SEQUENCE [LARGE SCALE GENOMIC DNA]</scope>
    <source>
        <strain evidence="10 11">DOE0152z</strain>
    </source>
</reference>
<feature type="transmembrane region" description="Helical" evidence="8">
    <location>
        <begin position="400"/>
        <end position="424"/>
    </location>
</feature>
<evidence type="ECO:0000256" key="2">
    <source>
        <dbReference type="ARBA" id="ARBA00022448"/>
    </source>
</evidence>
<evidence type="ECO:0000313" key="10">
    <source>
        <dbReference type="EMBL" id="WIA14966.1"/>
    </source>
</evidence>
<dbReference type="Proteomes" id="UP001244341">
    <property type="component" value="Chromosome 6b"/>
</dbReference>
<feature type="transmembrane region" description="Helical" evidence="8">
    <location>
        <begin position="51"/>
        <end position="76"/>
    </location>
</feature>
<dbReference type="Pfam" id="PF00083">
    <property type="entry name" value="Sugar_tr"/>
    <property type="match status" value="1"/>
</dbReference>
<name>A0ABY8U0J6_TETOB</name>
<evidence type="ECO:0000256" key="5">
    <source>
        <dbReference type="ARBA" id="ARBA00022847"/>
    </source>
</evidence>
<feature type="transmembrane region" description="Helical" evidence="8">
    <location>
        <begin position="436"/>
        <end position="456"/>
    </location>
</feature>
<proteinExistence type="predicted"/>
<dbReference type="PROSITE" id="PS50850">
    <property type="entry name" value="MFS"/>
    <property type="match status" value="1"/>
</dbReference>
<feature type="transmembrane region" description="Helical" evidence="8">
    <location>
        <begin position="159"/>
        <end position="180"/>
    </location>
</feature>
<evidence type="ECO:0000313" key="11">
    <source>
        <dbReference type="Proteomes" id="UP001244341"/>
    </source>
</evidence>
<sequence>MDSRPQDIPVKKLIKALLAISFGTIIEWYDFTIYTQLTGVMSKVFFPGSDPAVQALSIWGIFAVGFISRPVGALLFGHMGDTRGRGLCLLLSVILMGVPTVIIGCLPTYAQAGIASPALLATMRLIQGLAMGGEFGAAMVYLHEIALPQYKSLTGSLGYVSLGLGVVLGILVVAAVIYTVTGEAMLVWGWRVPFLLAVITLVAAIVLRYNMPESQEFIMSRDEIDEEFRRRLKQQQMKKKRVSLKTTSTDLTCDVASSEDGSMVKATVAAVAAADPEAGSGAAAAAPMKHYVPVLELFRGHWLGILVQACYEAWIGAGFYLGYSWLPSFFTKHAGIPQPLTLWMVLSGMVIFTAVVPLAGWLSDKGVGRVTATMWVTVVAGVTSIPMFLGFATKSLALCWLLQVAILVMVAYTMGVLPAICSNIYPAGVRISGFNFAYNTGIMTFGGLTPLIMTAIQTNSKSIFIGPGIWMTCMAAVTVVSCIIMLKKFPACNK</sequence>
<dbReference type="EMBL" id="CP126213">
    <property type="protein sequence ID" value="WIA14966.1"/>
    <property type="molecule type" value="Genomic_DNA"/>
</dbReference>
<keyword evidence="6 8" id="KW-1133">Transmembrane helix</keyword>
<evidence type="ECO:0000259" key="9">
    <source>
        <dbReference type="PROSITE" id="PS50850"/>
    </source>
</evidence>
<comment type="subcellular location">
    <subcellularLocation>
        <location evidence="1">Cell membrane</location>
        <topology evidence="1">Multi-pass membrane protein</topology>
    </subcellularLocation>
</comment>
<feature type="transmembrane region" description="Helical" evidence="8">
    <location>
        <begin position="462"/>
        <end position="486"/>
    </location>
</feature>